<dbReference type="AlphaFoldDB" id="J4H4F9"/>
<name>J4H4F9_9APHY</name>
<dbReference type="InterPro" id="IPR055334">
    <property type="entry name" value="PEX8-like"/>
</dbReference>
<sequence>MDRGYFVLLSYLHKPTTSLSLATVQASIAHYLANSPQVPTSLAGSIVSSVLFQPFSYAKLELLYTAFRQAVHLKVKLLQKEKGGIFSPSPNQILLQWTRNVLDGLRGGHSTLKLVCAGGLLFGLNDLEDHLRVREGRLRREVEEEAVLSLAEVLDTYSYVQFPADWAKDFKSESEDGEEPLALSLLMSSRFMPLVSPYRLQTLPLPILSSSLISTIESAFQGGRYMSTMKASLTQDSQGQIHFAATSPFSGNVQLLINSSFISSMSSLAKFMATVLSVLCDSRPSQGWQQMAYTMSKLDQLSQETEREWTSSPLSAARGEEDIAPGSRDVTKQLWTILKTQLFATLMLSQSVLSTIVFIPSPSTSSSSTSSHSSSISSFSLAAAILRTLSRLSFVIHQFGGVTSTSEGGFAELKRVFYMALDVLSASASESEQFVSELCSAMSSDGNHLFDAANREAYESAHSVMLAIFASYAQKLDDSEKRPPAADGTSRTFMEEIVPFYASCLIDNSGEGKLSTQQLCLAYAALVRSATAYGNGQPAHSRGRIDGDVLAWFCIETLLAPIHRTGGAPEVPVLDGAHLHRLRLTLIATVPSLSLATLPRLLDVCKTIITCNLSSPDSLPHILTSQRTELVRALFKEISENVGDAEKEYCLRWWYKHRLGLMSELQERSSETTVTEEDLAMSRL</sequence>
<keyword evidence="2" id="KW-1185">Reference proteome</keyword>
<dbReference type="PANTHER" id="PTHR39214:SF1">
    <property type="entry name" value="MICROBODY (PEROXISOME) BIOGENESIS PROTEIN PEROXIN 8 (EUROFUNG)"/>
    <property type="match status" value="1"/>
</dbReference>
<dbReference type="OrthoDB" id="2357318at2759"/>
<protein>
    <recommendedName>
        <fullName evidence="3">Peroxisomal membrane protein PEX17</fullName>
    </recommendedName>
</protein>
<dbReference type="HOGENOM" id="CLU_015601_0_0_1"/>
<reference evidence="1 2" key="1">
    <citation type="journal article" date="2012" name="Appl. Environ. Microbiol.">
        <title>Short-read sequencing for genomic analysis of the brown rot fungus Fibroporia radiculosa.</title>
        <authorList>
            <person name="Tang J.D."/>
            <person name="Perkins A.D."/>
            <person name="Sonstegard T.S."/>
            <person name="Schroeder S.G."/>
            <person name="Burgess S.C."/>
            <person name="Diehl S.V."/>
        </authorList>
    </citation>
    <scope>NUCLEOTIDE SEQUENCE [LARGE SCALE GENOMIC DNA]</scope>
    <source>
        <strain evidence="1 2">TFFH 294</strain>
    </source>
</reference>
<dbReference type="EMBL" id="HE797173">
    <property type="protein sequence ID" value="CCM04924.1"/>
    <property type="molecule type" value="Genomic_DNA"/>
</dbReference>
<organism evidence="1 2">
    <name type="scientific">Fibroporia radiculosa</name>
    <dbReference type="NCBI Taxonomy" id="599839"/>
    <lineage>
        <taxon>Eukaryota</taxon>
        <taxon>Fungi</taxon>
        <taxon>Dikarya</taxon>
        <taxon>Basidiomycota</taxon>
        <taxon>Agaricomycotina</taxon>
        <taxon>Agaricomycetes</taxon>
        <taxon>Polyporales</taxon>
        <taxon>Fibroporiaceae</taxon>
        <taxon>Fibroporia</taxon>
    </lineage>
</organism>
<dbReference type="STRING" id="599839.J4H4F9"/>
<dbReference type="PANTHER" id="PTHR39214">
    <property type="entry name" value="MICROBODY (PEROXISOME) BIOGENESIS PROTEIN PEROXIN 8 (EUROFUNG)"/>
    <property type="match status" value="1"/>
</dbReference>
<dbReference type="RefSeq" id="XP_012184207.1">
    <property type="nucleotide sequence ID" value="XM_012328817.1"/>
</dbReference>
<proteinExistence type="predicted"/>
<gene>
    <name evidence="1" type="ORF">FIBRA_07121</name>
</gene>
<dbReference type="InParanoid" id="J4H4F9"/>
<evidence type="ECO:0008006" key="3">
    <source>
        <dbReference type="Google" id="ProtNLM"/>
    </source>
</evidence>
<evidence type="ECO:0000313" key="2">
    <source>
        <dbReference type="Proteomes" id="UP000006352"/>
    </source>
</evidence>
<dbReference type="GeneID" id="24099835"/>
<accession>J4H4F9</accession>
<dbReference type="Proteomes" id="UP000006352">
    <property type="component" value="Unassembled WGS sequence"/>
</dbReference>
<evidence type="ECO:0000313" key="1">
    <source>
        <dbReference type="EMBL" id="CCM04924.1"/>
    </source>
</evidence>